<dbReference type="Pfam" id="PF05028">
    <property type="entry name" value="PARG_cat_C"/>
    <property type="match status" value="1"/>
</dbReference>
<dbReference type="GO" id="GO:0004649">
    <property type="term" value="F:poly(ADP-ribose) glycohydrolase activity"/>
    <property type="evidence" value="ECO:0007669"/>
    <property type="project" value="UniProtKB-EC"/>
</dbReference>
<feature type="binding site" evidence="5">
    <location>
        <position position="376"/>
    </location>
    <ligand>
        <name>substrate</name>
    </ligand>
</feature>
<feature type="region of interest" description="Disordered" evidence="6">
    <location>
        <begin position="1"/>
        <end position="46"/>
    </location>
</feature>
<dbReference type="Pfam" id="PF20811">
    <property type="entry name" value="PARG_cat_N"/>
    <property type="match status" value="1"/>
</dbReference>
<dbReference type="GO" id="GO:0005634">
    <property type="term" value="C:nucleus"/>
    <property type="evidence" value="ECO:0007669"/>
    <property type="project" value="TreeGrafter"/>
</dbReference>
<evidence type="ECO:0000256" key="1">
    <source>
        <dbReference type="ARBA" id="ARBA00009545"/>
    </source>
</evidence>
<dbReference type="AlphaFoldDB" id="A0A7S4CEL3"/>
<reference evidence="9" key="1">
    <citation type="submission" date="2021-01" db="EMBL/GenBank/DDBJ databases">
        <authorList>
            <person name="Corre E."/>
            <person name="Pelletier E."/>
            <person name="Niang G."/>
            <person name="Scheremetjew M."/>
            <person name="Finn R."/>
            <person name="Kale V."/>
            <person name="Holt S."/>
            <person name="Cochrane G."/>
            <person name="Meng A."/>
            <person name="Brown T."/>
            <person name="Cohen L."/>
        </authorList>
    </citation>
    <scope>NUCLEOTIDE SEQUENCE</scope>
    <source>
        <strain evidence="9">CCMP1594</strain>
    </source>
</reference>
<gene>
    <name evidence="9" type="ORF">EGYM00163_LOCUS6169</name>
</gene>
<feature type="region of interest" description="Disordered" evidence="6">
    <location>
        <begin position="64"/>
        <end position="123"/>
    </location>
</feature>
<dbReference type="InterPro" id="IPR048362">
    <property type="entry name" value="PARG_helical"/>
</dbReference>
<dbReference type="PANTHER" id="PTHR12837">
    <property type="entry name" value="POLY ADP-RIBOSE GLYCOHYDROLASE"/>
    <property type="match status" value="1"/>
</dbReference>
<dbReference type="GO" id="GO:0006282">
    <property type="term" value="P:regulation of DNA repair"/>
    <property type="evidence" value="ECO:0007669"/>
    <property type="project" value="InterPro"/>
</dbReference>
<name>A0A7S4CEL3_9EUGL</name>
<dbReference type="GO" id="GO:0009225">
    <property type="term" value="P:nucleotide-sugar metabolic process"/>
    <property type="evidence" value="ECO:0007669"/>
    <property type="project" value="TreeGrafter"/>
</dbReference>
<dbReference type="EMBL" id="HBJA01019384">
    <property type="protein sequence ID" value="CAE0795051.1"/>
    <property type="molecule type" value="Transcribed_RNA"/>
</dbReference>
<dbReference type="EC" id="3.2.1.143" evidence="2"/>
<feature type="active site" evidence="4">
    <location>
        <position position="373"/>
    </location>
</feature>
<evidence type="ECO:0000259" key="8">
    <source>
        <dbReference type="Pfam" id="PF20811"/>
    </source>
</evidence>
<dbReference type="PANTHER" id="PTHR12837:SF0">
    <property type="entry name" value="POLY(ADP-RIBOSE) GLYCOHYDROLASE"/>
    <property type="match status" value="1"/>
</dbReference>
<evidence type="ECO:0000313" key="9">
    <source>
        <dbReference type="EMBL" id="CAE0795051.1"/>
    </source>
</evidence>
<feature type="binding site" evidence="5">
    <location>
        <position position="390"/>
    </location>
    <ligand>
        <name>substrate</name>
    </ligand>
</feature>
<dbReference type="GO" id="GO:1990966">
    <property type="term" value="P:ATP generation from poly-ADP-D-ribose"/>
    <property type="evidence" value="ECO:0007669"/>
    <property type="project" value="TreeGrafter"/>
</dbReference>
<proteinExistence type="inferred from homology"/>
<sequence>MSKKFDASKQTRTLDGWLQMPKKHKPNGYDSKPTAHSPAAPSASSGYKASAASTAAACSSSSSSSSAVAAPQCTSPGNSLSPQSPAQSHSLLPKHSNSLFPKPPVPSVARPSPKAAGDKRQGGYSCPVGKGYEMWDDFHVKLPCSSKNVNYTRSGAVSGPKWSLIVQQMRRPIANTRELEDVLYQINPAYRGKWEFNGLRGFLEGLANPTELRDFFTTTLPYLQRLVLKTPELFPEPIRLLSAGRGGDVVLTQLQVACLVANAFFCTYPRRNQKGKTGEYSRYPSINFVDLFKTQTSSALERSTCSRSQEGKLRCLLHYLHIQATSQPHQKVLYRRVVTPSPNWVDSQKRLCNLRCHVKGCIEDADYRSVHVDFANKFIGGGIVGRGCVQEEILFALCPELIASRLFTEHLGDQEAMIFVGARRYSQYRGYSATFQYTAPYDETAPVDSNGFHEKMVVAIDAKDFSEPGLTSGDQYHMDCIAREMGKAHGGLKAARDLQKRSVVATGHWGCGAFKGDRELKAIIQLMAASEAGYESIDYFTFGDEPLADQLQRVHKLFRNADIRVGRLYNMLTEVYFAQNVEDPPFSVLQYLHEYVQGWACPVNTKGQSM</sequence>
<feature type="domain" description="PARG helical" evidence="8">
    <location>
        <begin position="209"/>
        <end position="336"/>
    </location>
</feature>
<dbReference type="GO" id="GO:0005975">
    <property type="term" value="P:carbohydrate metabolic process"/>
    <property type="evidence" value="ECO:0007669"/>
    <property type="project" value="InterPro"/>
</dbReference>
<dbReference type="GO" id="GO:0005737">
    <property type="term" value="C:cytoplasm"/>
    <property type="evidence" value="ECO:0007669"/>
    <property type="project" value="TreeGrafter"/>
</dbReference>
<comment type="similarity">
    <text evidence="1">Belongs to the poly(ADP-ribose) glycohydrolase family.</text>
</comment>
<feature type="compositionally biased region" description="Low complexity" evidence="6">
    <location>
        <begin position="35"/>
        <end position="46"/>
    </location>
</feature>
<evidence type="ECO:0000256" key="5">
    <source>
        <dbReference type="PIRSR" id="PIRSR607724-2"/>
    </source>
</evidence>
<evidence type="ECO:0000259" key="7">
    <source>
        <dbReference type="Pfam" id="PF05028"/>
    </source>
</evidence>
<feature type="compositionally biased region" description="Polar residues" evidence="6">
    <location>
        <begin position="72"/>
        <end position="99"/>
    </location>
</feature>
<evidence type="ECO:0000256" key="6">
    <source>
        <dbReference type="SAM" id="MobiDB-lite"/>
    </source>
</evidence>
<feature type="binding site" evidence="5">
    <location>
        <position position="431"/>
    </location>
    <ligand>
        <name>substrate</name>
    </ligand>
</feature>
<dbReference type="InterPro" id="IPR046372">
    <property type="entry name" value="PARG_cat_C"/>
</dbReference>
<dbReference type="InterPro" id="IPR007724">
    <property type="entry name" value="Poly_GlycHdrlase"/>
</dbReference>
<evidence type="ECO:0000256" key="4">
    <source>
        <dbReference type="PIRSR" id="PIRSR607724-1"/>
    </source>
</evidence>
<feature type="domain" description="PARG catalytic Macro" evidence="7">
    <location>
        <begin position="342"/>
        <end position="548"/>
    </location>
</feature>
<feature type="active site" evidence="4">
    <location>
        <position position="391"/>
    </location>
</feature>
<protein>
    <recommendedName>
        <fullName evidence="2">poly(ADP-ribose) glycohydrolase</fullName>
        <ecNumber evidence="2">3.2.1.143</ecNumber>
    </recommendedName>
</protein>
<keyword evidence="3" id="KW-0378">Hydrolase</keyword>
<feature type="active site" evidence="4">
    <location>
        <position position="392"/>
    </location>
</feature>
<accession>A0A7S4CEL3</accession>
<evidence type="ECO:0000256" key="3">
    <source>
        <dbReference type="ARBA" id="ARBA00022801"/>
    </source>
</evidence>
<evidence type="ECO:0000256" key="2">
    <source>
        <dbReference type="ARBA" id="ARBA00012255"/>
    </source>
</evidence>
<organism evidence="9">
    <name type="scientific">Eutreptiella gymnastica</name>
    <dbReference type="NCBI Taxonomy" id="73025"/>
    <lineage>
        <taxon>Eukaryota</taxon>
        <taxon>Discoba</taxon>
        <taxon>Euglenozoa</taxon>
        <taxon>Euglenida</taxon>
        <taxon>Spirocuta</taxon>
        <taxon>Euglenophyceae</taxon>
        <taxon>Eutreptiales</taxon>
        <taxon>Eutreptiaceae</taxon>
        <taxon>Eutreptiella</taxon>
    </lineage>
</organism>